<reference evidence="3" key="1">
    <citation type="submission" date="2023-07" db="EMBL/GenBank/DDBJ databases">
        <title>A chromosome-level genome assembly of Lolium multiflorum.</title>
        <authorList>
            <person name="Chen Y."/>
            <person name="Copetti D."/>
            <person name="Kolliker R."/>
            <person name="Studer B."/>
        </authorList>
    </citation>
    <scope>NUCLEOTIDE SEQUENCE</scope>
    <source>
        <strain evidence="3">02402/16</strain>
        <tissue evidence="3">Leaf</tissue>
    </source>
</reference>
<accession>A0AAD8R8R4</accession>
<proteinExistence type="predicted"/>
<evidence type="ECO:0000313" key="3">
    <source>
        <dbReference type="EMBL" id="KAK1617108.1"/>
    </source>
</evidence>
<feature type="compositionally biased region" description="Basic and acidic residues" evidence="1">
    <location>
        <begin position="43"/>
        <end position="66"/>
    </location>
</feature>
<dbReference type="PANTHER" id="PTHR33026">
    <property type="entry name" value="OS06G0360600 PROTEIN"/>
    <property type="match status" value="1"/>
</dbReference>
<name>A0AAD8R8R4_LOLMU</name>
<evidence type="ECO:0000256" key="1">
    <source>
        <dbReference type="SAM" id="MobiDB-lite"/>
    </source>
</evidence>
<keyword evidence="4" id="KW-1185">Reference proteome</keyword>
<feature type="region of interest" description="Disordered" evidence="1">
    <location>
        <begin position="515"/>
        <end position="578"/>
    </location>
</feature>
<feature type="compositionally biased region" description="Basic and acidic residues" evidence="1">
    <location>
        <begin position="434"/>
        <end position="460"/>
    </location>
</feature>
<feature type="domain" description="Transposase (putative) gypsy type" evidence="2">
    <location>
        <begin position="109"/>
        <end position="176"/>
    </location>
</feature>
<dbReference type="Proteomes" id="UP001231189">
    <property type="component" value="Unassembled WGS sequence"/>
</dbReference>
<evidence type="ECO:0000313" key="4">
    <source>
        <dbReference type="Proteomes" id="UP001231189"/>
    </source>
</evidence>
<protein>
    <recommendedName>
        <fullName evidence="2">Transposase (putative) gypsy type domain-containing protein</fullName>
    </recommendedName>
</protein>
<dbReference type="Pfam" id="PF04195">
    <property type="entry name" value="Transposase_28"/>
    <property type="match status" value="1"/>
</dbReference>
<evidence type="ECO:0000259" key="2">
    <source>
        <dbReference type="Pfam" id="PF04195"/>
    </source>
</evidence>
<gene>
    <name evidence="3" type="ORF">QYE76_022625</name>
</gene>
<dbReference type="AlphaFoldDB" id="A0AAD8R8R4"/>
<feature type="compositionally biased region" description="Polar residues" evidence="1">
    <location>
        <begin position="26"/>
        <end position="35"/>
    </location>
</feature>
<dbReference type="PANTHER" id="PTHR33026:SF7">
    <property type="entry name" value="OS03G0100275 PROTEIN"/>
    <property type="match status" value="1"/>
</dbReference>
<comment type="caution">
    <text evidence="3">The sequence shown here is derived from an EMBL/GenBank/DDBJ whole genome shotgun (WGS) entry which is preliminary data.</text>
</comment>
<feature type="region of interest" description="Disordered" evidence="1">
    <location>
        <begin position="362"/>
        <end position="463"/>
    </location>
</feature>
<feature type="region of interest" description="Disordered" evidence="1">
    <location>
        <begin position="1"/>
        <end position="66"/>
    </location>
</feature>
<dbReference type="InterPro" id="IPR007321">
    <property type="entry name" value="Transposase_28"/>
</dbReference>
<organism evidence="3 4">
    <name type="scientific">Lolium multiflorum</name>
    <name type="common">Italian ryegrass</name>
    <name type="synonym">Lolium perenne subsp. multiflorum</name>
    <dbReference type="NCBI Taxonomy" id="4521"/>
    <lineage>
        <taxon>Eukaryota</taxon>
        <taxon>Viridiplantae</taxon>
        <taxon>Streptophyta</taxon>
        <taxon>Embryophyta</taxon>
        <taxon>Tracheophyta</taxon>
        <taxon>Spermatophyta</taxon>
        <taxon>Magnoliopsida</taxon>
        <taxon>Liliopsida</taxon>
        <taxon>Poales</taxon>
        <taxon>Poaceae</taxon>
        <taxon>BOP clade</taxon>
        <taxon>Pooideae</taxon>
        <taxon>Poodae</taxon>
        <taxon>Poeae</taxon>
        <taxon>Poeae Chloroplast Group 2 (Poeae type)</taxon>
        <taxon>Loliodinae</taxon>
        <taxon>Loliinae</taxon>
        <taxon>Lolium</taxon>
    </lineage>
</organism>
<dbReference type="EMBL" id="JAUUTY010000006">
    <property type="protein sequence ID" value="KAK1617108.1"/>
    <property type="molecule type" value="Genomic_DNA"/>
</dbReference>
<sequence length="709" mass="78351">MATPLASAPPPFVPVQLDPSKDSSKNVEGTSTNPEKASGADQAEQKAEEVAAKKSKARQRDSEAKGKWWPCATTEIELNNLEAEGFLRPGSWRTVPGSLAPAPEAGEMVVTKALVERGFSFPPSDFFSEILKAYGLQPHNISPNSVLAISNHVTLCEGHLRVPPELPLFQYYFSVKKEKIPQTSELATCGSITFMLRPGRVYPPTDRHESARYWSGGFFYLKDVSDPASERMLPPFKNSPASETPAWTQCPHLFESPLLTLAVRRIWKLTEEGLTGMDLTMSWLTKRIQPIQHRDRLMFHYTGRDDPMRASKDNLSADAIDKWIRLLIKIPHDLHIHVCNKDIHTSGSGTALEALEEGDLGTLLRVPRTGNTDPEAASEAEAPEVPRPSKRKRAAPSSPAAKRAREVPSTAATRKAEAEKKRLKLIDTSNRAQPDMHHFFKPSGERDEPHSYRYSPEPRWRTTPSSWETAALMKIAVVSMEEPSGGTSPSRRAEQKLLSPDLGFAMAAALEVTPEVEVPPKASSTAKPDPKDVINIDDLPEDPTAETGHGDSGKGASSSAPPPEQPTATSAEPTAEQYEQKVQLIRATGTPQTHPHPSPSLQKLPLSQRHAEVSAMMDKVWGPANTEMQELSDLESDLKVFFAKHKDVRQNTRKLHEDLRVHVLEQMTEIEGLRQNAENSQKAIKHLETHLNGKYSGLDSNLSMNIHDA</sequence>